<dbReference type="PANTHER" id="PTHR20933">
    <property type="entry name" value="F-BOX ONLY PROTEIN 33"/>
    <property type="match status" value="1"/>
</dbReference>
<dbReference type="EMBL" id="JAODUP010000514">
    <property type="protein sequence ID" value="KAK2148119.1"/>
    <property type="molecule type" value="Genomic_DNA"/>
</dbReference>
<dbReference type="AlphaFoldDB" id="A0AAD9MYX9"/>
<evidence type="ECO:0000259" key="1">
    <source>
        <dbReference type="PROSITE" id="PS50181"/>
    </source>
</evidence>
<name>A0AAD9MYX9_9ANNE</name>
<dbReference type="Proteomes" id="UP001208570">
    <property type="component" value="Unassembled WGS sequence"/>
</dbReference>
<reference evidence="2" key="1">
    <citation type="journal article" date="2023" name="Mol. Biol. Evol.">
        <title>Third-Generation Sequencing Reveals the Adaptive Role of the Epigenome in Three Deep-Sea Polychaetes.</title>
        <authorList>
            <person name="Perez M."/>
            <person name="Aroh O."/>
            <person name="Sun Y."/>
            <person name="Lan Y."/>
            <person name="Juniper S.K."/>
            <person name="Young C.R."/>
            <person name="Angers B."/>
            <person name="Qian P.Y."/>
        </authorList>
    </citation>
    <scope>NUCLEOTIDE SEQUENCE</scope>
    <source>
        <strain evidence="2">P08H-3</strain>
    </source>
</reference>
<organism evidence="2 3">
    <name type="scientific">Paralvinella palmiformis</name>
    <dbReference type="NCBI Taxonomy" id="53620"/>
    <lineage>
        <taxon>Eukaryota</taxon>
        <taxon>Metazoa</taxon>
        <taxon>Spiralia</taxon>
        <taxon>Lophotrochozoa</taxon>
        <taxon>Annelida</taxon>
        <taxon>Polychaeta</taxon>
        <taxon>Sedentaria</taxon>
        <taxon>Canalipalpata</taxon>
        <taxon>Terebellida</taxon>
        <taxon>Terebelliformia</taxon>
        <taxon>Alvinellidae</taxon>
        <taxon>Paralvinella</taxon>
    </lineage>
</organism>
<dbReference type="InterPro" id="IPR001810">
    <property type="entry name" value="F-box_dom"/>
</dbReference>
<dbReference type="PANTHER" id="PTHR20933:SF4">
    <property type="entry name" value="F-BOX INVOLVED IN POLYQ PATHOGENESIS, ISOFORM A"/>
    <property type="match status" value="1"/>
</dbReference>
<comment type="caution">
    <text evidence="2">The sequence shown here is derived from an EMBL/GenBank/DDBJ whole genome shotgun (WGS) entry which is preliminary data.</text>
</comment>
<dbReference type="InterPro" id="IPR036047">
    <property type="entry name" value="F-box-like_dom_sf"/>
</dbReference>
<dbReference type="SUPFAM" id="SSF81383">
    <property type="entry name" value="F-box domain"/>
    <property type="match status" value="1"/>
</dbReference>
<dbReference type="Gene3D" id="3.80.10.10">
    <property type="entry name" value="Ribonuclease Inhibitor"/>
    <property type="match status" value="2"/>
</dbReference>
<dbReference type="PROSITE" id="PS50181">
    <property type="entry name" value="FBOX"/>
    <property type="match status" value="1"/>
</dbReference>
<proteinExistence type="predicted"/>
<gene>
    <name evidence="2" type="ORF">LSH36_514g00031</name>
</gene>
<dbReference type="GO" id="GO:0031398">
    <property type="term" value="P:positive regulation of protein ubiquitination"/>
    <property type="evidence" value="ECO:0007669"/>
    <property type="project" value="TreeGrafter"/>
</dbReference>
<feature type="domain" description="F-box" evidence="1">
    <location>
        <begin position="34"/>
        <end position="80"/>
    </location>
</feature>
<dbReference type="InterPro" id="IPR032675">
    <property type="entry name" value="LRR_dom_sf"/>
</dbReference>
<keyword evidence="3" id="KW-1185">Reference proteome</keyword>
<dbReference type="Pfam" id="PF12937">
    <property type="entry name" value="F-box-like"/>
    <property type="match status" value="1"/>
</dbReference>
<dbReference type="SUPFAM" id="SSF52047">
    <property type="entry name" value="RNI-like"/>
    <property type="match status" value="1"/>
</dbReference>
<sequence>MDLRGQSLFEVAKDAHGKSQQRASVSGQLPGIDTKSINHMPDKILLHVFSYLKHKELCHIASVCKKWRMLAYDSRLWSRVSLRPEYSGITINNIDALLGLISMRFSNTLRYIELPCELTTPPVLHELANKCPNLKYLTLDFSNAMQLHDFNDLNSFPCNLRSLTICLSEVIFMEGFMRKVYQSLSSLEMVHLIGTFELGDEEEEEIYEVINISKIKAHTPNLKVVNLYGISFVDDSHVELLSSNCIHLECLALNFCLRVKGATLKILIQRCKKLQTLLLQHCGVEDANMCEVEWQNSRIHELDLTSTELSADCLMDILCRMPGFTFLGLGYCEFFTDKILDELTKRGKLERLRAVDISHTVALTENAIFQFIKQHGYQLEGLMIAGKPKLAEQFFLNVIPFMKKIRILVCGTANGWFLRMSTRVHIDQIMICLAQHCNKLERLEVQWDPDTIRYSDNSSKFIDQLRLKCPGIRSMTLSDGEYYEMVKSNFERADRMTVVRTTTNYTTSIVSLLTRYKDLLFN</sequence>
<accession>A0AAD9MYX9</accession>
<evidence type="ECO:0000313" key="3">
    <source>
        <dbReference type="Proteomes" id="UP001208570"/>
    </source>
</evidence>
<protein>
    <recommendedName>
        <fullName evidence="1">F-box domain-containing protein</fullName>
    </recommendedName>
</protein>
<dbReference type="SMART" id="SM00256">
    <property type="entry name" value="FBOX"/>
    <property type="match status" value="1"/>
</dbReference>
<evidence type="ECO:0000313" key="2">
    <source>
        <dbReference type="EMBL" id="KAK2148119.1"/>
    </source>
</evidence>